<dbReference type="AlphaFoldDB" id="G6EAA0"/>
<dbReference type="EMBL" id="AGFM01000016">
    <property type="protein sequence ID" value="EHJ61762.1"/>
    <property type="molecule type" value="Genomic_DNA"/>
</dbReference>
<dbReference type="Proteomes" id="UP000004030">
    <property type="component" value="Unassembled WGS sequence"/>
</dbReference>
<keyword evidence="1" id="KW-0812">Transmembrane</keyword>
<proteinExistence type="predicted"/>
<gene>
    <name evidence="2" type="ORF">NSU_1271</name>
</gene>
<evidence type="ECO:0000313" key="3">
    <source>
        <dbReference type="Proteomes" id="UP000004030"/>
    </source>
</evidence>
<keyword evidence="1" id="KW-0472">Membrane</keyword>
<organism evidence="2 3">
    <name type="scientific">Novosphingobium pentaromativorans US6-1</name>
    <dbReference type="NCBI Taxonomy" id="1088721"/>
    <lineage>
        <taxon>Bacteria</taxon>
        <taxon>Pseudomonadati</taxon>
        <taxon>Pseudomonadota</taxon>
        <taxon>Alphaproteobacteria</taxon>
        <taxon>Sphingomonadales</taxon>
        <taxon>Sphingomonadaceae</taxon>
        <taxon>Novosphingobium</taxon>
    </lineage>
</organism>
<keyword evidence="1" id="KW-1133">Transmembrane helix</keyword>
<evidence type="ECO:0000256" key="1">
    <source>
        <dbReference type="SAM" id="Phobius"/>
    </source>
</evidence>
<sequence>MPAPLDTDTQSEGRKPALGLAIALTFSTCFWVAVAIWAF</sequence>
<accession>G6EAA0</accession>
<comment type="caution">
    <text evidence="2">The sequence shown here is derived from an EMBL/GenBank/DDBJ whole genome shotgun (WGS) entry which is preliminary data.</text>
</comment>
<name>G6EAA0_9SPHN</name>
<keyword evidence="3" id="KW-1185">Reference proteome</keyword>
<evidence type="ECO:0000313" key="2">
    <source>
        <dbReference type="EMBL" id="EHJ61762.1"/>
    </source>
</evidence>
<reference evidence="2 3" key="1">
    <citation type="journal article" date="2012" name="J. Bacteriol.">
        <title>Genome sequence of benzo(a)pyrene-degrading bacterium Novosphingobium pentaromativorans US6-1.</title>
        <authorList>
            <person name="Luo Y.R."/>
            <person name="Kang S.G."/>
            <person name="Kim S.J."/>
            <person name="Kim M.R."/>
            <person name="Li N."/>
            <person name="Lee J.H."/>
            <person name="Kwon K.K."/>
        </authorList>
    </citation>
    <scope>NUCLEOTIDE SEQUENCE [LARGE SCALE GENOMIC DNA]</scope>
    <source>
        <strain evidence="2 3">US6-1</strain>
    </source>
</reference>
<feature type="transmembrane region" description="Helical" evidence="1">
    <location>
        <begin position="20"/>
        <end position="38"/>
    </location>
</feature>
<protein>
    <submittedName>
        <fullName evidence="2">Uncharacterized protein</fullName>
    </submittedName>
</protein>